<keyword evidence="9" id="KW-0472">Membrane</keyword>
<name>A0AAV1T3D2_9STRA</name>
<evidence type="ECO:0000256" key="1">
    <source>
        <dbReference type="ARBA" id="ARBA00004496"/>
    </source>
</evidence>
<evidence type="ECO:0000256" key="6">
    <source>
        <dbReference type="ARBA" id="ARBA00066016"/>
    </source>
</evidence>
<evidence type="ECO:0000256" key="7">
    <source>
        <dbReference type="ARBA" id="ARBA00074766"/>
    </source>
</evidence>
<proteinExistence type="predicted"/>
<dbReference type="Proteomes" id="UP001162060">
    <property type="component" value="Unassembled WGS sequence"/>
</dbReference>
<dbReference type="Gene3D" id="1.25.40.10">
    <property type="entry name" value="Tetratricopeptide repeat domain"/>
    <property type="match status" value="1"/>
</dbReference>
<comment type="subunit">
    <text evidence="6">Monomer. Homodimer. Forms a complex composed of HOP and chaperones HSP70 and HSP90; the interaction is stronger in the absence of ATP. Interacts (via TPR 1, 2, 3, 7, 8 and 9 repeats) with HSP70 (via C-terminus); the interaction is direct and is stronger in the absence of ATP. Interacts (via TPR 4, 5 and 6 repeats) with HSP90 (via C-terminus); the interaction is direct.</text>
</comment>
<dbReference type="GO" id="GO:0051879">
    <property type="term" value="F:Hsp90 protein binding"/>
    <property type="evidence" value="ECO:0007669"/>
    <property type="project" value="TreeGrafter"/>
</dbReference>
<dbReference type="GO" id="GO:0016020">
    <property type="term" value="C:membrane"/>
    <property type="evidence" value="ECO:0007669"/>
    <property type="project" value="InterPro"/>
</dbReference>
<evidence type="ECO:0000256" key="3">
    <source>
        <dbReference type="ARBA" id="ARBA00022737"/>
    </source>
</evidence>
<sequence>MAADQAKDRGNRAFSAGLYADAVASFSEALAVSPSAPNAHIFYSNRSAAQLKLHKAEEALKDADQCIALKSDWPKGYSRRGSALYALGRYTDAYRAYKDGLSREASNEGLLEGLRAVEAKLFSQTAGTSSRASSSAFTLSPATNLKSFLIGSKINMFQLFQFTLRSLLLLFFVNFWIPVLLSSYVAYVNFFKVALINHASYLAFIHGVPRWSAMYAERLFLDPATQALFFCLVFFFSPPYSLAMVPVFLQEMVHYSTYLGSLLQVLGLADTMVVTLVTSKALVPLTALIIRDSSFPTLATSAKWTKLYSRIPQVAANIDLAIGFAMIVELLLPSRNFLLLVLYWQVMRVRYMISPQLQEAFRSLHATILTIVNHPRCPAAIPSIYEKIRALVAKMGDAASQQQQDAPGAGGLVSRCNVM</sequence>
<dbReference type="InterPro" id="IPR005344">
    <property type="entry name" value="TMEM33/Pom33"/>
</dbReference>
<dbReference type="PANTHER" id="PTHR22904">
    <property type="entry name" value="TPR REPEAT CONTAINING PROTEIN"/>
    <property type="match status" value="1"/>
</dbReference>
<dbReference type="EMBL" id="CAKLBY020000004">
    <property type="protein sequence ID" value="CAK7894180.1"/>
    <property type="molecule type" value="Genomic_DNA"/>
</dbReference>
<evidence type="ECO:0000256" key="4">
    <source>
        <dbReference type="ARBA" id="ARBA00022803"/>
    </source>
</evidence>
<dbReference type="FunFam" id="1.25.40.10:FF:000020">
    <property type="entry name" value="Stress-induced phosphoprotein 1"/>
    <property type="match status" value="1"/>
</dbReference>
<evidence type="ECO:0000256" key="2">
    <source>
        <dbReference type="ARBA" id="ARBA00022490"/>
    </source>
</evidence>
<feature type="transmembrane region" description="Helical" evidence="9">
    <location>
        <begin position="227"/>
        <end position="249"/>
    </location>
</feature>
<feature type="transmembrane region" description="Helical" evidence="9">
    <location>
        <begin position="162"/>
        <end position="181"/>
    </location>
</feature>
<keyword evidence="9" id="KW-1133">Transmembrane helix</keyword>
<dbReference type="InterPro" id="IPR011990">
    <property type="entry name" value="TPR-like_helical_dom_sf"/>
</dbReference>
<reference evidence="10" key="1">
    <citation type="submission" date="2024-01" db="EMBL/GenBank/DDBJ databases">
        <authorList>
            <person name="Webb A."/>
        </authorList>
    </citation>
    <scope>NUCLEOTIDE SEQUENCE</scope>
    <source>
        <strain evidence="10">Pm1</strain>
    </source>
</reference>
<comment type="function">
    <text evidence="5">Acts as a co-chaperone and mediates the association of the chaperones HSP70 and HSP90 probably facilitating substrate transfer from HSP70 to HSP90. Stimulates HSP70 ATPase activity and, in contrast, inhibits HSP90 ATPase activity.</text>
</comment>
<dbReference type="Pfam" id="PF03661">
    <property type="entry name" value="TMEM33_Pom33"/>
    <property type="match status" value="1"/>
</dbReference>
<dbReference type="GO" id="GO:0005737">
    <property type="term" value="C:cytoplasm"/>
    <property type="evidence" value="ECO:0007669"/>
    <property type="project" value="UniProtKB-SubCell"/>
</dbReference>
<keyword evidence="2" id="KW-0963">Cytoplasm</keyword>
<protein>
    <recommendedName>
        <fullName evidence="7">Hsp70-Hsp90 organising protein</fullName>
    </recommendedName>
    <alternativeName>
        <fullName evidence="8">Stress-inducible protein 1</fullName>
    </alternativeName>
</protein>
<evidence type="ECO:0000313" key="11">
    <source>
        <dbReference type="Proteomes" id="UP001162060"/>
    </source>
</evidence>
<dbReference type="AlphaFoldDB" id="A0AAV1T3D2"/>
<organism evidence="10 11">
    <name type="scientific">Peronospora matthiolae</name>
    <dbReference type="NCBI Taxonomy" id="2874970"/>
    <lineage>
        <taxon>Eukaryota</taxon>
        <taxon>Sar</taxon>
        <taxon>Stramenopiles</taxon>
        <taxon>Oomycota</taxon>
        <taxon>Peronosporomycetes</taxon>
        <taxon>Peronosporales</taxon>
        <taxon>Peronosporaceae</taxon>
        <taxon>Peronospora</taxon>
    </lineage>
</organism>
<dbReference type="SMART" id="SM00028">
    <property type="entry name" value="TPR"/>
    <property type="match status" value="3"/>
</dbReference>
<evidence type="ECO:0000313" key="10">
    <source>
        <dbReference type="EMBL" id="CAK7894180.1"/>
    </source>
</evidence>
<evidence type="ECO:0000256" key="9">
    <source>
        <dbReference type="SAM" id="Phobius"/>
    </source>
</evidence>
<comment type="subcellular location">
    <subcellularLocation>
        <location evidence="1">Cytoplasm</location>
    </subcellularLocation>
</comment>
<feature type="transmembrane region" description="Helical" evidence="9">
    <location>
        <begin position="261"/>
        <end position="290"/>
    </location>
</feature>
<comment type="caution">
    <text evidence="10">The sequence shown here is derived from an EMBL/GenBank/DDBJ whole genome shotgun (WGS) entry which is preliminary data.</text>
</comment>
<dbReference type="PANTHER" id="PTHR22904:SF523">
    <property type="entry name" value="STRESS-INDUCED-PHOSPHOPROTEIN 1"/>
    <property type="match status" value="1"/>
</dbReference>
<accession>A0AAV1T3D2</accession>
<keyword evidence="4" id="KW-0802">TPR repeat</keyword>
<dbReference type="SUPFAM" id="SSF48452">
    <property type="entry name" value="TPR-like"/>
    <property type="match status" value="1"/>
</dbReference>
<keyword evidence="3" id="KW-0677">Repeat</keyword>
<dbReference type="InterPro" id="IPR019734">
    <property type="entry name" value="TPR_rpt"/>
</dbReference>
<evidence type="ECO:0000256" key="8">
    <source>
        <dbReference type="ARBA" id="ARBA00076447"/>
    </source>
</evidence>
<keyword evidence="9" id="KW-0812">Transmembrane</keyword>
<gene>
    <name evidence="10" type="ORF">PM001_LOCUS748</name>
</gene>
<evidence type="ECO:0000256" key="5">
    <source>
        <dbReference type="ARBA" id="ARBA00056105"/>
    </source>
</evidence>